<dbReference type="OrthoDB" id="2757515at2759"/>
<comment type="caution">
    <text evidence="3">The sequence shown here is derived from an EMBL/GenBank/DDBJ whole genome shotgun (WGS) entry which is preliminary data.</text>
</comment>
<feature type="compositionally biased region" description="Acidic residues" evidence="1">
    <location>
        <begin position="151"/>
        <end position="164"/>
    </location>
</feature>
<reference evidence="3 4" key="1">
    <citation type="submission" date="2016-10" db="EMBL/GenBank/DDBJ databases">
        <title>Genome sequence of the basidiomycete white-rot fungus Trametes pubescens.</title>
        <authorList>
            <person name="Makela M.R."/>
            <person name="Granchi Z."/>
            <person name="Peng M."/>
            <person name="De Vries R.P."/>
            <person name="Grigoriev I."/>
            <person name="Riley R."/>
            <person name="Hilden K."/>
        </authorList>
    </citation>
    <scope>NUCLEOTIDE SEQUENCE [LARGE SCALE GENOMIC DNA]</scope>
    <source>
        <strain evidence="3 4">FBCC735</strain>
    </source>
</reference>
<keyword evidence="4" id="KW-1185">Reference proteome</keyword>
<feature type="domain" description="Fungal-type protein kinase" evidence="2">
    <location>
        <begin position="249"/>
        <end position="533"/>
    </location>
</feature>
<dbReference type="PANTHER" id="PTHR38248:SF2">
    <property type="entry name" value="FUNK1 11"/>
    <property type="match status" value="1"/>
</dbReference>
<dbReference type="InterPro" id="IPR011009">
    <property type="entry name" value="Kinase-like_dom_sf"/>
</dbReference>
<dbReference type="PANTHER" id="PTHR38248">
    <property type="entry name" value="FUNK1 6"/>
    <property type="match status" value="1"/>
</dbReference>
<evidence type="ECO:0000313" key="3">
    <source>
        <dbReference type="EMBL" id="OJT07269.1"/>
    </source>
</evidence>
<feature type="region of interest" description="Disordered" evidence="1">
    <location>
        <begin position="738"/>
        <end position="759"/>
    </location>
</feature>
<sequence length="790" mass="88683">MSVETECLTRAAVRAQLIAYAHNTFLYQHRTALYSLLIIGREFRAARWDRSGVIVSRKVDYVEHIDEFVEFLWRFAQLEPAEQGLDPTAELMKEDAQAFKLMDYLARPDPSVDTEYMDTDKSETAPVPPAAESSAMTADVPDPAASGPSGDADDPSSDVLDDEPLPPQAAYNPNRVWAHRTRSSLKAAAVPEVAPPFPVEDSDAPPADNDPDLANIQECDDDPRVFRYVREKFRESLEPGWPRYKLRVGKEERVFLVGKPIFFSSSMFGRATRGYVAVDAKTRRFVFLKDSWRPFYAGVDPEGTYLKMFSNDPLLIVPAYLCDGDVGAQTAYTALYEGDPGRRIRDIRRRRVVQVKAADSAEGAGHKKRSREAGDLEESPQDIPAAAEPAPSETEDTLRHHIHYRIVVKDVCLPFDKFRSTRELVRLIYNCIATHYWAYTKYHLLHRDISCGNVLILPRHVMVNGKETVEWRGVLTDWELAKTVPKDGTDDKARQPERTGTWQFMSVASVASQWTLPVAIADELESFFHVMLFYGVRYLPNTLPSVPDFVIEYFDTFQQNELGRRFCSSIKEAAVASKQIIYTRKDLVFLKTTGQLGNPLNTLFNLLLDLFQARYQVIKHNDKLKEILEIQDAARPSSSAPPDETLEMYDWVEPWMVNCGPSPVTETDLPPLLEPPSSETVKKAAQLDTHKAVLQIFGFIERLGAHAWVDTNVVGKDQLAGYEPRPKFCMVVEAPTANRARGTSGAGSRASKRAKTESDTSVFDAVVVADKFESEPAVMTTGSKKGKGRA</sequence>
<feature type="compositionally biased region" description="Low complexity" evidence="1">
    <location>
        <begin position="141"/>
        <end position="150"/>
    </location>
</feature>
<dbReference type="AlphaFoldDB" id="A0A1M2VI64"/>
<dbReference type="OMA" id="NCIATHY"/>
<dbReference type="EMBL" id="MNAD01001204">
    <property type="protein sequence ID" value="OJT07269.1"/>
    <property type="molecule type" value="Genomic_DNA"/>
</dbReference>
<dbReference type="Pfam" id="PF17667">
    <property type="entry name" value="Pkinase_fungal"/>
    <property type="match status" value="2"/>
</dbReference>
<feature type="region of interest" description="Disordered" evidence="1">
    <location>
        <begin position="110"/>
        <end position="176"/>
    </location>
</feature>
<gene>
    <name evidence="3" type="ORF">TRAPUB_1866</name>
</gene>
<proteinExistence type="predicted"/>
<evidence type="ECO:0000313" key="4">
    <source>
        <dbReference type="Proteomes" id="UP000184267"/>
    </source>
</evidence>
<feature type="domain" description="Fungal-type protein kinase" evidence="2">
    <location>
        <begin position="14"/>
        <end position="96"/>
    </location>
</feature>
<dbReference type="Proteomes" id="UP000184267">
    <property type="component" value="Unassembled WGS sequence"/>
</dbReference>
<feature type="region of interest" description="Disordered" evidence="1">
    <location>
        <begin position="355"/>
        <end position="394"/>
    </location>
</feature>
<evidence type="ECO:0000256" key="1">
    <source>
        <dbReference type="SAM" id="MobiDB-lite"/>
    </source>
</evidence>
<protein>
    <recommendedName>
        <fullName evidence="2">Fungal-type protein kinase domain-containing protein</fullName>
    </recommendedName>
</protein>
<evidence type="ECO:0000259" key="2">
    <source>
        <dbReference type="Pfam" id="PF17667"/>
    </source>
</evidence>
<dbReference type="InterPro" id="IPR040976">
    <property type="entry name" value="Pkinase_fungal"/>
</dbReference>
<organism evidence="3 4">
    <name type="scientific">Trametes pubescens</name>
    <name type="common">White-rot fungus</name>
    <dbReference type="NCBI Taxonomy" id="154538"/>
    <lineage>
        <taxon>Eukaryota</taxon>
        <taxon>Fungi</taxon>
        <taxon>Dikarya</taxon>
        <taxon>Basidiomycota</taxon>
        <taxon>Agaricomycotina</taxon>
        <taxon>Agaricomycetes</taxon>
        <taxon>Polyporales</taxon>
        <taxon>Polyporaceae</taxon>
        <taxon>Trametes</taxon>
    </lineage>
</organism>
<dbReference type="Gene3D" id="1.10.510.10">
    <property type="entry name" value="Transferase(Phosphotransferase) domain 1"/>
    <property type="match status" value="1"/>
</dbReference>
<name>A0A1M2VI64_TRAPU</name>
<accession>A0A1M2VI64</accession>
<dbReference type="SUPFAM" id="SSF56112">
    <property type="entry name" value="Protein kinase-like (PK-like)"/>
    <property type="match status" value="1"/>
</dbReference>